<reference evidence="1 2" key="1">
    <citation type="journal article" date="2019" name="Emerg. Microbes Infect.">
        <title>Comprehensive subspecies identification of 175 nontuberculous mycobacteria species based on 7547 genomic profiles.</title>
        <authorList>
            <person name="Matsumoto Y."/>
            <person name="Kinjo T."/>
            <person name="Motooka D."/>
            <person name="Nabeya D."/>
            <person name="Jung N."/>
            <person name="Uechi K."/>
            <person name="Horii T."/>
            <person name="Iida T."/>
            <person name="Fujita J."/>
            <person name="Nakamura S."/>
        </authorList>
    </citation>
    <scope>NUCLEOTIDE SEQUENCE [LARGE SCALE GENOMIC DNA]</scope>
    <source>
        <strain evidence="1 2">JCM 17322</strain>
    </source>
</reference>
<name>A0A7I9XVL6_9MYCO</name>
<dbReference type="EMBL" id="BLKW01000002">
    <property type="protein sequence ID" value="GFG73831.1"/>
    <property type="molecule type" value="Genomic_DNA"/>
</dbReference>
<dbReference type="AlphaFoldDB" id="A0A7I9XVL6"/>
<evidence type="ECO:0000313" key="1">
    <source>
        <dbReference type="EMBL" id="GFG73831.1"/>
    </source>
</evidence>
<comment type="caution">
    <text evidence="1">The sequence shown here is derived from an EMBL/GenBank/DDBJ whole genome shotgun (WGS) entry which is preliminary data.</text>
</comment>
<keyword evidence="2" id="KW-1185">Reference proteome</keyword>
<gene>
    <name evidence="1" type="ORF">MBOT_11960</name>
</gene>
<dbReference type="SUPFAM" id="SSF55961">
    <property type="entry name" value="Bet v1-like"/>
    <property type="match status" value="1"/>
</dbReference>
<protein>
    <recommendedName>
        <fullName evidence="3">Polyketide cyclase / dehydrase and lipid transport</fullName>
    </recommendedName>
</protein>
<sequence>MVTPNPLGSLLVSWWITRTTQILCEKVPAPPEQVRDFYADLNNLKTVHPLIVSVRTTARRENSDGYEQTYRICDRIPLRGFAIRIGYQAHLRVYTHGKVITEARQFPRVRLTGMVSFELVDSGTLVTERLWIQAPRPLAGITNREAVKAHRAMLSGIRSHFETRS</sequence>
<dbReference type="InterPro" id="IPR023393">
    <property type="entry name" value="START-like_dom_sf"/>
</dbReference>
<proteinExistence type="predicted"/>
<dbReference type="CDD" id="cd07812">
    <property type="entry name" value="SRPBCC"/>
    <property type="match status" value="1"/>
</dbReference>
<accession>A0A7I9XVL6</accession>
<dbReference type="Proteomes" id="UP000465361">
    <property type="component" value="Unassembled WGS sequence"/>
</dbReference>
<evidence type="ECO:0008006" key="3">
    <source>
        <dbReference type="Google" id="ProtNLM"/>
    </source>
</evidence>
<evidence type="ECO:0000313" key="2">
    <source>
        <dbReference type="Proteomes" id="UP000465361"/>
    </source>
</evidence>
<organism evidence="1 2">
    <name type="scientific">Mycobacterium botniense</name>
    <dbReference type="NCBI Taxonomy" id="84962"/>
    <lineage>
        <taxon>Bacteria</taxon>
        <taxon>Bacillati</taxon>
        <taxon>Actinomycetota</taxon>
        <taxon>Actinomycetes</taxon>
        <taxon>Mycobacteriales</taxon>
        <taxon>Mycobacteriaceae</taxon>
        <taxon>Mycobacterium</taxon>
    </lineage>
</organism>
<dbReference type="Gene3D" id="3.30.530.20">
    <property type="match status" value="1"/>
</dbReference>